<evidence type="ECO:0000313" key="2">
    <source>
        <dbReference type="EMBL" id="SHF56023.1"/>
    </source>
</evidence>
<dbReference type="Pfam" id="PF00535">
    <property type="entry name" value="Glycos_transf_2"/>
    <property type="match status" value="1"/>
</dbReference>
<dbReference type="Proteomes" id="UP000184147">
    <property type="component" value="Unassembled WGS sequence"/>
</dbReference>
<dbReference type="InterPro" id="IPR029044">
    <property type="entry name" value="Nucleotide-diphossugar_trans"/>
</dbReference>
<keyword evidence="2" id="KW-0808">Transferase</keyword>
<dbReference type="AlphaFoldDB" id="A0A1M5CMS7"/>
<name>A0A1M5CMS7_9FLAO</name>
<dbReference type="GO" id="GO:0016740">
    <property type="term" value="F:transferase activity"/>
    <property type="evidence" value="ECO:0007669"/>
    <property type="project" value="UniProtKB-KW"/>
</dbReference>
<evidence type="ECO:0000259" key="1">
    <source>
        <dbReference type="Pfam" id="PF00535"/>
    </source>
</evidence>
<sequence>MRVGMNPQKSEGFISLTSKHRMIMVCYIPDFSDYYQASFEVLQLCVESAIKTFNAHGKITLVNNGSCAAVRAYFNTLFESGQIDSVIHHQENMGKIDAMMHAARGVREEYITFSDTDILFKNGWQDAVELLLDSYPDIGSVSPISVRNTHSYVTVATMRKLLRGKYRFYYESLPQNMEDYNRFLLSINWKPIEDVQVKWPVIDLGAHKVLMGSGHSVVTIRRSIVRDFVPKDPTLILIGKHSVYNYIDLPVDLAGKMRVSTYANWAYHMGNAPDAWMHDIQKDNLAAPQTPYTPPVFQQGKMIDYKTFWYKIQKEVFKKLFFLRYPNP</sequence>
<proteinExistence type="predicted"/>
<organism evidence="2 3">
    <name type="scientific">Flavobacterium fontis</name>
    <dbReference type="NCBI Taxonomy" id="1124188"/>
    <lineage>
        <taxon>Bacteria</taxon>
        <taxon>Pseudomonadati</taxon>
        <taxon>Bacteroidota</taxon>
        <taxon>Flavobacteriia</taxon>
        <taxon>Flavobacteriales</taxon>
        <taxon>Flavobacteriaceae</taxon>
        <taxon>Flavobacterium</taxon>
    </lineage>
</organism>
<gene>
    <name evidence="2" type="ORF">SAMN05444377_11266</name>
</gene>
<evidence type="ECO:0000313" key="3">
    <source>
        <dbReference type="Proteomes" id="UP000184147"/>
    </source>
</evidence>
<dbReference type="STRING" id="1124188.SAMN05444377_11266"/>
<dbReference type="CDD" id="cd00761">
    <property type="entry name" value="Glyco_tranf_GTA_type"/>
    <property type="match status" value="1"/>
</dbReference>
<dbReference type="Gene3D" id="3.90.550.10">
    <property type="entry name" value="Spore Coat Polysaccharide Biosynthesis Protein SpsA, Chain A"/>
    <property type="match status" value="1"/>
</dbReference>
<accession>A0A1M5CMS7</accession>
<feature type="domain" description="Glycosyltransferase 2-like" evidence="1">
    <location>
        <begin position="39"/>
        <end position="148"/>
    </location>
</feature>
<protein>
    <submittedName>
        <fullName evidence="2">Glycosyl transferase family 2</fullName>
    </submittedName>
</protein>
<reference evidence="2 3" key="1">
    <citation type="submission" date="2016-11" db="EMBL/GenBank/DDBJ databases">
        <authorList>
            <person name="Jaros S."/>
            <person name="Januszkiewicz K."/>
            <person name="Wedrychowicz H."/>
        </authorList>
    </citation>
    <scope>NUCLEOTIDE SEQUENCE [LARGE SCALE GENOMIC DNA]</scope>
    <source>
        <strain evidence="2 3">DSM 25660</strain>
    </source>
</reference>
<keyword evidence="3" id="KW-1185">Reference proteome</keyword>
<dbReference type="EMBL" id="FQVQ01000012">
    <property type="protein sequence ID" value="SHF56023.1"/>
    <property type="molecule type" value="Genomic_DNA"/>
</dbReference>
<dbReference type="InterPro" id="IPR001173">
    <property type="entry name" value="Glyco_trans_2-like"/>
</dbReference>
<dbReference type="SUPFAM" id="SSF53448">
    <property type="entry name" value="Nucleotide-diphospho-sugar transferases"/>
    <property type="match status" value="1"/>
</dbReference>